<dbReference type="SUPFAM" id="SSF48371">
    <property type="entry name" value="ARM repeat"/>
    <property type="match status" value="1"/>
</dbReference>
<comment type="caution">
    <text evidence="3">The sequence shown here is derived from an EMBL/GenBank/DDBJ whole genome shotgun (WGS) entry which is preliminary data.</text>
</comment>
<feature type="compositionally biased region" description="Low complexity" evidence="1">
    <location>
        <begin position="178"/>
        <end position="187"/>
    </location>
</feature>
<dbReference type="PANTHER" id="PTHR21567:SF87">
    <property type="entry name" value="CRESCERIN-LIKE PROTEIN CHE-12"/>
    <property type="match status" value="1"/>
</dbReference>
<feature type="compositionally biased region" description="Polar residues" evidence="1">
    <location>
        <begin position="165"/>
        <end position="175"/>
    </location>
</feature>
<dbReference type="EMBL" id="PYSW02000010">
    <property type="protein sequence ID" value="KAG2388396.1"/>
    <property type="molecule type" value="Genomic_DNA"/>
</dbReference>
<dbReference type="Gene3D" id="1.25.10.10">
    <property type="entry name" value="Leucine-rich Repeat Variant"/>
    <property type="match status" value="1"/>
</dbReference>
<feature type="compositionally biased region" description="Basic and acidic residues" evidence="1">
    <location>
        <begin position="354"/>
        <end position="364"/>
    </location>
</feature>
<dbReference type="GO" id="GO:0005881">
    <property type="term" value="C:cytoplasmic microtubule"/>
    <property type="evidence" value="ECO:0007669"/>
    <property type="project" value="TreeGrafter"/>
</dbReference>
<gene>
    <name evidence="3" type="ORF">C9374_000560</name>
</gene>
<evidence type="ECO:0000313" key="4">
    <source>
        <dbReference type="Proteomes" id="UP000816034"/>
    </source>
</evidence>
<evidence type="ECO:0000256" key="1">
    <source>
        <dbReference type="SAM" id="MobiDB-lite"/>
    </source>
</evidence>
<dbReference type="InterPro" id="IPR016024">
    <property type="entry name" value="ARM-type_fold"/>
</dbReference>
<feature type="compositionally biased region" description="Polar residues" evidence="1">
    <location>
        <begin position="227"/>
        <end position="262"/>
    </location>
</feature>
<feature type="region of interest" description="Disordered" evidence="1">
    <location>
        <begin position="406"/>
        <end position="446"/>
    </location>
</feature>
<dbReference type="PANTHER" id="PTHR21567">
    <property type="entry name" value="CLASP"/>
    <property type="match status" value="1"/>
</dbReference>
<sequence>MNPPTLSSSPRLSHNNNLTTLEQETHFPKRSLSPPLRSVASNQQHPSCTFIYSNNNNNKFHSSSSPLSPSSLIQLQHRNHHHDMQLPPSSSTSIPSNHVISKNHNSPKRIQTLMISSLNEPHIVSAPSSVRSSLISPNTLLTMSGGSNTSSVTTTPTQQLPPHHSQASHSNISPLNPSPSHFYSSHPPNYVHRIKSSIDSKHNKIPWELPMINRVIRIQSAPRGYNNFKNNPILSRPTGTSSQSKQQEKNVQNEPSICSGSDSEMIDDDILDHEFDDYNSNDEVQFDESDIQERNDTLLDDSLKSLKPTTPLKDPTNISKKLMNHEINHENIEEASMKHVEEETSMKHSSKSKLRNEELMDPHTQHLKRPTSLKNNLYISSPIPHRSRTNPYNDWYYDEGEGGGEADIHSSLNSSMSSTRRNESDETNEIISTHQKRSLNTRRHDTTSHQNIVAVNTRIGSSKLNNSNNTRSSAGGGNIESDIDMILEKPLPHPEQELEHVMDSLSSSDWESQLSGVMIVIRLSKFNSDLLEGKIREIIPNLTKLASSLRSSISKTSLKCFEELFINNPKSMDLECDTIIPILLKKTTDTNKFISTNATDALIQMILNTQCIERSMNCVMNQISGMKHATIRSVIARLIYEGVNYRLKHSLYSNSIIGSNRGFSSSSGTNSSSSGTTSSSSNKRFLSKLFQSIGELSREGNSECRNWVKQSVLSLYHFYNGSMSDFKKMIQKYQDKYYKDFVKILEKHSEPQNKSLQN</sequence>
<dbReference type="GO" id="GO:0000226">
    <property type="term" value="P:microtubule cytoskeleton organization"/>
    <property type="evidence" value="ECO:0007669"/>
    <property type="project" value="TreeGrafter"/>
</dbReference>
<accession>A0AA88GU11</accession>
<dbReference type="Pfam" id="PF12348">
    <property type="entry name" value="CLASP_N"/>
    <property type="match status" value="1"/>
</dbReference>
<protein>
    <recommendedName>
        <fullName evidence="2">CLASP N-terminal domain-containing protein</fullName>
    </recommendedName>
</protein>
<keyword evidence="4" id="KW-1185">Reference proteome</keyword>
<feature type="region of interest" description="Disordered" evidence="1">
    <location>
        <begin position="298"/>
        <end position="317"/>
    </location>
</feature>
<dbReference type="GO" id="GO:0008017">
    <property type="term" value="F:microtubule binding"/>
    <property type="evidence" value="ECO:0007669"/>
    <property type="project" value="TreeGrafter"/>
</dbReference>
<proteinExistence type="predicted"/>
<organism evidence="3 4">
    <name type="scientific">Naegleria lovaniensis</name>
    <name type="common">Amoeba</name>
    <dbReference type="NCBI Taxonomy" id="51637"/>
    <lineage>
        <taxon>Eukaryota</taxon>
        <taxon>Discoba</taxon>
        <taxon>Heterolobosea</taxon>
        <taxon>Tetramitia</taxon>
        <taxon>Eutetramitia</taxon>
        <taxon>Vahlkampfiidae</taxon>
        <taxon>Naegleria</taxon>
    </lineage>
</organism>
<dbReference type="RefSeq" id="XP_044552388.1">
    <property type="nucleotide sequence ID" value="XM_044695368.1"/>
</dbReference>
<feature type="region of interest" description="Disordered" evidence="1">
    <location>
        <begin position="142"/>
        <end position="187"/>
    </location>
</feature>
<feature type="region of interest" description="Disordered" evidence="1">
    <location>
        <begin position="223"/>
        <end position="264"/>
    </location>
</feature>
<dbReference type="GeneID" id="68093022"/>
<dbReference type="Proteomes" id="UP000816034">
    <property type="component" value="Unassembled WGS sequence"/>
</dbReference>
<feature type="region of interest" description="Disordered" evidence="1">
    <location>
        <begin position="341"/>
        <end position="385"/>
    </location>
</feature>
<dbReference type="GO" id="GO:0005929">
    <property type="term" value="C:cilium"/>
    <property type="evidence" value="ECO:0007669"/>
    <property type="project" value="TreeGrafter"/>
</dbReference>
<reference evidence="3 4" key="1">
    <citation type="journal article" date="2018" name="BMC Genomics">
        <title>The genome of Naegleria lovaniensis, the basis for a comparative approach to unravel pathogenicity factors of the human pathogenic amoeba N. fowleri.</title>
        <authorList>
            <person name="Liechti N."/>
            <person name="Schurch N."/>
            <person name="Bruggmann R."/>
            <person name="Wittwer M."/>
        </authorList>
    </citation>
    <scope>NUCLEOTIDE SEQUENCE [LARGE SCALE GENOMIC DNA]</scope>
    <source>
        <strain evidence="3 4">ATCC 30569</strain>
    </source>
</reference>
<dbReference type="AlphaFoldDB" id="A0AA88GU11"/>
<feature type="compositionally biased region" description="Low complexity" evidence="1">
    <location>
        <begin position="142"/>
        <end position="157"/>
    </location>
</feature>
<dbReference type="InterPro" id="IPR011989">
    <property type="entry name" value="ARM-like"/>
</dbReference>
<name>A0AA88GU11_NAELO</name>
<evidence type="ECO:0000259" key="2">
    <source>
        <dbReference type="Pfam" id="PF12348"/>
    </source>
</evidence>
<feature type="domain" description="CLASP N-terminal" evidence="2">
    <location>
        <begin position="528"/>
        <end position="636"/>
    </location>
</feature>
<dbReference type="InterPro" id="IPR024395">
    <property type="entry name" value="CLASP_N_dom"/>
</dbReference>
<evidence type="ECO:0000313" key="3">
    <source>
        <dbReference type="EMBL" id="KAG2388396.1"/>
    </source>
</evidence>